<name>A0A835CY56_TETSI</name>
<evidence type="ECO:0000313" key="3">
    <source>
        <dbReference type="Proteomes" id="UP000655225"/>
    </source>
</evidence>
<comment type="caution">
    <text evidence="2">The sequence shown here is derived from an EMBL/GenBank/DDBJ whole genome shotgun (WGS) entry which is preliminary data.</text>
</comment>
<dbReference type="AlphaFoldDB" id="A0A835CY56"/>
<keyword evidence="3" id="KW-1185">Reference proteome</keyword>
<dbReference type="PANTHER" id="PTHR45749:SF37">
    <property type="entry name" value="OS05G0311600 PROTEIN"/>
    <property type="match status" value="1"/>
</dbReference>
<dbReference type="Proteomes" id="UP000655225">
    <property type="component" value="Unassembled WGS sequence"/>
</dbReference>
<organism evidence="2 3">
    <name type="scientific">Tetracentron sinense</name>
    <name type="common">Spur-leaf</name>
    <dbReference type="NCBI Taxonomy" id="13715"/>
    <lineage>
        <taxon>Eukaryota</taxon>
        <taxon>Viridiplantae</taxon>
        <taxon>Streptophyta</taxon>
        <taxon>Embryophyta</taxon>
        <taxon>Tracheophyta</taxon>
        <taxon>Spermatophyta</taxon>
        <taxon>Magnoliopsida</taxon>
        <taxon>Trochodendrales</taxon>
        <taxon>Trochodendraceae</taxon>
        <taxon>Tetracentron</taxon>
    </lineage>
</organism>
<sequence length="401" mass="46757">MNIMSWYSNHCDIDGIRLPPKSEDARPGDKKCDSLWKAWKNNLWTKWYNPLLSLDDQMTSIDRRAILEQWRAMVIIGGSKWRRENRAHLRISHTVGTWSFTQYRVDAALDLWCWYFICSFNLIMRDFVLESLDSKSPKRKISQNLEANSSSPTFNLVSSSHDCPLKLSRIEHTEVNMNSLVRDPGLRLPIWDYPIDQCDEIRCAYIKVGPYQHIFTNYPLFGSVKHQRRFQSSWFKLFPPWLQYSASKDAAFCLPYYLFTKKPTGRPASSAFTIEGFRNWRKVNDGENYAFLSHVGKDPISPHNVAERSYKDLMSQSLHIEKILQKQTFEQVGKNRLRLKTSINTVRWLTFQACVFRGHDECPNSKNRDNFLEMIKILASFNGKVADVVLENAIGNAKYTS</sequence>
<dbReference type="Pfam" id="PF14291">
    <property type="entry name" value="DUF4371"/>
    <property type="match status" value="1"/>
</dbReference>
<feature type="domain" description="TTF-type" evidence="1">
    <location>
        <begin position="226"/>
        <end position="326"/>
    </location>
</feature>
<protein>
    <recommendedName>
        <fullName evidence="1">TTF-type domain-containing protein</fullName>
    </recommendedName>
</protein>
<evidence type="ECO:0000313" key="2">
    <source>
        <dbReference type="EMBL" id="KAF8376972.1"/>
    </source>
</evidence>
<dbReference type="PANTHER" id="PTHR45749">
    <property type="match status" value="1"/>
</dbReference>
<reference evidence="2 3" key="1">
    <citation type="submission" date="2020-04" db="EMBL/GenBank/DDBJ databases">
        <title>Plant Genome Project.</title>
        <authorList>
            <person name="Zhang R.-G."/>
        </authorList>
    </citation>
    <scope>NUCLEOTIDE SEQUENCE [LARGE SCALE GENOMIC DNA]</scope>
    <source>
        <strain evidence="2">YNK0</strain>
        <tissue evidence="2">Leaf</tissue>
    </source>
</reference>
<dbReference type="InterPro" id="IPR006580">
    <property type="entry name" value="Znf_TTF"/>
</dbReference>
<dbReference type="SMART" id="SM00597">
    <property type="entry name" value="ZnF_TTF"/>
    <property type="match status" value="1"/>
</dbReference>
<evidence type="ECO:0000259" key="1">
    <source>
        <dbReference type="SMART" id="SM00597"/>
    </source>
</evidence>
<proteinExistence type="predicted"/>
<dbReference type="InterPro" id="IPR025398">
    <property type="entry name" value="DUF4371"/>
</dbReference>
<accession>A0A835CY56</accession>
<dbReference type="OrthoDB" id="1730821at2759"/>
<dbReference type="EMBL" id="JABCRI010000024">
    <property type="protein sequence ID" value="KAF8376972.1"/>
    <property type="molecule type" value="Genomic_DNA"/>
</dbReference>
<gene>
    <name evidence="2" type="ORF">HHK36_030343</name>
</gene>